<proteinExistence type="predicted"/>
<name>A0A0N8QNW7_9PSED</name>
<dbReference type="EMBL" id="LJPT01000083">
    <property type="protein sequence ID" value="KPW48742.1"/>
    <property type="molecule type" value="Genomic_DNA"/>
</dbReference>
<dbReference type="Proteomes" id="UP000050425">
    <property type="component" value="Unassembled WGS sequence"/>
</dbReference>
<evidence type="ECO:0000313" key="1">
    <source>
        <dbReference type="EMBL" id="KPW48742.1"/>
    </source>
</evidence>
<sequence>MEAFDVWKHNDRILNGRAAEGNESVSSIQCPAALQSSLRACQRG</sequence>
<organism evidence="1 2">
    <name type="scientific">Pseudomonas syringae pv. antirrhini</name>
    <dbReference type="NCBI Taxonomy" id="251702"/>
    <lineage>
        <taxon>Bacteria</taxon>
        <taxon>Pseudomonadati</taxon>
        <taxon>Pseudomonadota</taxon>
        <taxon>Gammaproteobacteria</taxon>
        <taxon>Pseudomonadales</taxon>
        <taxon>Pseudomonadaceae</taxon>
        <taxon>Pseudomonas</taxon>
    </lineage>
</organism>
<dbReference type="AlphaFoldDB" id="A0A0N8QNW7"/>
<comment type="caution">
    <text evidence="1">The sequence shown here is derived from an EMBL/GenBank/DDBJ whole genome shotgun (WGS) entry which is preliminary data.</text>
</comment>
<accession>A0A0N8QNW7</accession>
<protein>
    <submittedName>
        <fullName evidence="1">Uncharacterized protein</fullName>
    </submittedName>
</protein>
<gene>
    <name evidence="1" type="ORF">ALO88_102558</name>
</gene>
<dbReference type="PATRIC" id="fig|251702.3.peg.3805"/>
<reference evidence="1 2" key="1">
    <citation type="submission" date="2015-09" db="EMBL/GenBank/DDBJ databases">
        <title>Genome announcement of multiple Pseudomonas syringae strains.</title>
        <authorList>
            <person name="Thakur S."/>
            <person name="Wang P.W."/>
            <person name="Gong Y."/>
            <person name="Weir B.S."/>
            <person name="Guttman D.S."/>
        </authorList>
    </citation>
    <scope>NUCLEOTIDE SEQUENCE [LARGE SCALE GENOMIC DNA]</scope>
    <source>
        <strain evidence="1 2">ICMP4303</strain>
    </source>
</reference>
<evidence type="ECO:0000313" key="2">
    <source>
        <dbReference type="Proteomes" id="UP000050425"/>
    </source>
</evidence>